<dbReference type="GO" id="GO:0098852">
    <property type="term" value="C:lytic vacuole membrane"/>
    <property type="evidence" value="ECO:0007669"/>
    <property type="project" value="UniProtKB-ARBA"/>
</dbReference>
<dbReference type="FunFam" id="1.20.1280.290:FF:000012">
    <property type="entry name" value="Vacuolar membrane PQ loop repeat protein"/>
    <property type="match status" value="1"/>
</dbReference>
<comment type="catalytic activity">
    <reaction evidence="6">
        <text>L-histidine(out) + L-arginine(in) = L-histidine(in) + L-arginine(out)</text>
        <dbReference type="Rhea" id="RHEA:71063"/>
        <dbReference type="ChEBI" id="CHEBI:32682"/>
        <dbReference type="ChEBI" id="CHEBI:57595"/>
    </reaction>
</comment>
<dbReference type="InterPro" id="IPR051415">
    <property type="entry name" value="LAAT-1"/>
</dbReference>
<feature type="compositionally biased region" description="Basic residues" evidence="7">
    <location>
        <begin position="416"/>
        <end position="425"/>
    </location>
</feature>
<feature type="transmembrane region" description="Helical" evidence="8">
    <location>
        <begin position="316"/>
        <end position="337"/>
    </location>
</feature>
<dbReference type="PANTHER" id="PTHR16201:SF44">
    <property type="entry name" value="SEVEN TRANSMEMBRANE PROTEIN 1"/>
    <property type="match status" value="1"/>
</dbReference>
<keyword evidence="3 8" id="KW-1133">Transmembrane helix</keyword>
<keyword evidence="10" id="KW-1185">Reference proteome</keyword>
<feature type="transmembrane region" description="Helical" evidence="8">
    <location>
        <begin position="478"/>
        <end position="497"/>
    </location>
</feature>
<dbReference type="GO" id="GO:0034486">
    <property type="term" value="P:vacuolar transmembrane transport"/>
    <property type="evidence" value="ECO:0007669"/>
    <property type="project" value="UniProtKB-ARBA"/>
</dbReference>
<name>A0A197JM03_9FUNG</name>
<feature type="region of interest" description="Disordered" evidence="7">
    <location>
        <begin position="152"/>
        <end position="183"/>
    </location>
</feature>
<feature type="compositionally biased region" description="Low complexity" evidence="7">
    <location>
        <begin position="162"/>
        <end position="171"/>
    </location>
</feature>
<evidence type="ECO:0000313" key="9">
    <source>
        <dbReference type="EMBL" id="OAQ25521.1"/>
    </source>
</evidence>
<evidence type="ECO:0000256" key="5">
    <source>
        <dbReference type="ARBA" id="ARBA00038039"/>
    </source>
</evidence>
<sequence>MALHTLFLWLARQQQDTNSSYGAGLMSHHNHTNGVDAVGGSPTEMPTNVMLSNIAGSLSILCWFIVFTPQIWMNYKRKSGESLSLPFLYIWLAGDFLNVAGATMDNLLLTMRILAWYYTIADILLIAQVYYYRRTSVRSSFESVIAANAHPEHHQRPASIKSSSSSSSSVSSEDDDNEHKSLLGASSNTIGNNYLTVSAPVPLPSATAAIGSFASSSASTSSFSTSPSGGGISFCREQDQNLRHQLSQDRIRYQAAQAANAIAASSTSHKTYQDQETEDSSLPTTSHNRHRRASEACSTRTTASERFRFLQKRRSVRQWILIILPILATAFFVWSYIEWRNCVLGEIGDGDGTPGPDNGNADEWWGWTECGRGHGRGKLPPSPSTPSVTPGADLLSWERTGPQTIVHLTEAPIPPTHRRRHRHRNSNKDSSDQASNASDDSGWLALFFGWGSAALYLGSRIPQLYKNWRLKSCEGLSIMMFLFSVFGNALFVASIFLNSTERGYLIRNMPWWLGSTGTLVFDFSIFAQFYLYKDNSPMEDALQKAVATGELDSEATEALLASSTEDDVVRDHNQKVSSAV</sequence>
<evidence type="ECO:0000256" key="6">
    <source>
        <dbReference type="ARBA" id="ARBA00050768"/>
    </source>
</evidence>
<dbReference type="OrthoDB" id="8048523at2759"/>
<evidence type="ECO:0000256" key="7">
    <source>
        <dbReference type="SAM" id="MobiDB-lite"/>
    </source>
</evidence>
<gene>
    <name evidence="9" type="ORF">K457DRAFT_158084</name>
</gene>
<comment type="similarity">
    <text evidence="5">Belongs to the laat-1 family.</text>
</comment>
<dbReference type="PANTHER" id="PTHR16201">
    <property type="entry name" value="SEVEN TRANSMEMBRANE PROTEIN 1-RELATED"/>
    <property type="match status" value="1"/>
</dbReference>
<dbReference type="Pfam" id="PF04193">
    <property type="entry name" value="PQ-loop"/>
    <property type="match status" value="2"/>
</dbReference>
<organism evidence="9 10">
    <name type="scientific">Linnemannia elongata AG-77</name>
    <dbReference type="NCBI Taxonomy" id="1314771"/>
    <lineage>
        <taxon>Eukaryota</taxon>
        <taxon>Fungi</taxon>
        <taxon>Fungi incertae sedis</taxon>
        <taxon>Mucoromycota</taxon>
        <taxon>Mortierellomycotina</taxon>
        <taxon>Mortierellomycetes</taxon>
        <taxon>Mortierellales</taxon>
        <taxon>Mortierellaceae</taxon>
        <taxon>Linnemannia</taxon>
    </lineage>
</organism>
<evidence type="ECO:0000256" key="8">
    <source>
        <dbReference type="SAM" id="Phobius"/>
    </source>
</evidence>
<dbReference type="Proteomes" id="UP000078512">
    <property type="component" value="Unassembled WGS sequence"/>
</dbReference>
<feature type="transmembrane region" description="Helical" evidence="8">
    <location>
        <begin position="54"/>
        <end position="75"/>
    </location>
</feature>
<feature type="transmembrane region" description="Helical" evidence="8">
    <location>
        <begin position="509"/>
        <end position="532"/>
    </location>
</feature>
<evidence type="ECO:0000256" key="3">
    <source>
        <dbReference type="ARBA" id="ARBA00022989"/>
    </source>
</evidence>
<accession>A0A197JM03</accession>
<keyword evidence="4 8" id="KW-0472">Membrane</keyword>
<dbReference type="GO" id="GO:0015174">
    <property type="term" value="F:basic amino acid transmembrane transporter activity"/>
    <property type="evidence" value="ECO:0007669"/>
    <property type="project" value="UniProtKB-ARBA"/>
</dbReference>
<reference evidence="9 10" key="1">
    <citation type="submission" date="2016-05" db="EMBL/GenBank/DDBJ databases">
        <title>Genome sequencing reveals origins of a unique bacterial endosymbiosis in the earliest lineages of terrestrial Fungi.</title>
        <authorList>
            <consortium name="DOE Joint Genome Institute"/>
            <person name="Uehling J."/>
            <person name="Gryganskyi A."/>
            <person name="Hameed K."/>
            <person name="Tschaplinski T."/>
            <person name="Misztal P."/>
            <person name="Wu S."/>
            <person name="Desiro A."/>
            <person name="Vande Pol N."/>
            <person name="Du Z.-Y."/>
            <person name="Zienkiewicz A."/>
            <person name="Zienkiewicz K."/>
            <person name="Morin E."/>
            <person name="Tisserant E."/>
            <person name="Splivallo R."/>
            <person name="Hainaut M."/>
            <person name="Henrissat B."/>
            <person name="Ohm R."/>
            <person name="Kuo A."/>
            <person name="Yan J."/>
            <person name="Lipzen A."/>
            <person name="Nolan M."/>
            <person name="Labutti K."/>
            <person name="Barry K."/>
            <person name="Goldstein A."/>
            <person name="Labbe J."/>
            <person name="Schadt C."/>
            <person name="Tuskan G."/>
            <person name="Grigoriev I."/>
            <person name="Martin F."/>
            <person name="Vilgalys R."/>
            <person name="Bonito G."/>
        </authorList>
    </citation>
    <scope>NUCLEOTIDE SEQUENCE [LARGE SCALE GENOMIC DNA]</scope>
    <source>
        <strain evidence="9 10">AG-77</strain>
    </source>
</reference>
<dbReference type="EMBL" id="KV442077">
    <property type="protein sequence ID" value="OAQ25521.1"/>
    <property type="molecule type" value="Genomic_DNA"/>
</dbReference>
<dbReference type="FunFam" id="1.20.1280.290:FF:000009">
    <property type="entry name" value="PQ loop repeat family protein"/>
    <property type="match status" value="1"/>
</dbReference>
<keyword evidence="2 8" id="KW-0812">Transmembrane</keyword>
<dbReference type="SMART" id="SM00679">
    <property type="entry name" value="CTNS"/>
    <property type="match status" value="2"/>
</dbReference>
<evidence type="ECO:0000256" key="1">
    <source>
        <dbReference type="ARBA" id="ARBA00004141"/>
    </source>
</evidence>
<dbReference type="Gene3D" id="1.20.1280.290">
    <property type="match status" value="2"/>
</dbReference>
<feature type="region of interest" description="Disordered" evidence="7">
    <location>
        <begin position="409"/>
        <end position="436"/>
    </location>
</feature>
<dbReference type="AlphaFoldDB" id="A0A197JM03"/>
<feature type="transmembrane region" description="Helical" evidence="8">
    <location>
        <begin position="87"/>
        <end position="109"/>
    </location>
</feature>
<comment type="subcellular location">
    <subcellularLocation>
        <location evidence="1">Membrane</location>
        <topology evidence="1">Multi-pass membrane protein</topology>
    </subcellularLocation>
</comment>
<evidence type="ECO:0000256" key="4">
    <source>
        <dbReference type="ARBA" id="ARBA00023136"/>
    </source>
</evidence>
<dbReference type="InterPro" id="IPR006603">
    <property type="entry name" value="PQ-loop_rpt"/>
</dbReference>
<feature type="region of interest" description="Disordered" evidence="7">
    <location>
        <begin position="264"/>
        <end position="299"/>
    </location>
</feature>
<protein>
    <submittedName>
        <fullName evidence="9">PQ-loop-domain-containing protein</fullName>
    </submittedName>
</protein>
<evidence type="ECO:0000256" key="2">
    <source>
        <dbReference type="ARBA" id="ARBA00022692"/>
    </source>
</evidence>
<feature type="transmembrane region" description="Helical" evidence="8">
    <location>
        <begin position="115"/>
        <end position="132"/>
    </location>
</feature>
<proteinExistence type="inferred from homology"/>
<evidence type="ECO:0000313" key="10">
    <source>
        <dbReference type="Proteomes" id="UP000078512"/>
    </source>
</evidence>